<sequence>MRGWNQRQKGSCRSQEDWLVFPELQDLRRVLTSKGLRHMEENLSQVMTLLKLSFVAVSAQLGSLSGSGARVRKTLRSIILN</sequence>
<reference evidence="1 2" key="1">
    <citation type="journal article" date="2021" name="Elife">
        <title>Chloroplast acquisition without the gene transfer in kleptoplastic sea slugs, Plakobranchus ocellatus.</title>
        <authorList>
            <person name="Maeda T."/>
            <person name="Takahashi S."/>
            <person name="Yoshida T."/>
            <person name="Shimamura S."/>
            <person name="Takaki Y."/>
            <person name="Nagai Y."/>
            <person name="Toyoda A."/>
            <person name="Suzuki Y."/>
            <person name="Arimoto A."/>
            <person name="Ishii H."/>
            <person name="Satoh N."/>
            <person name="Nishiyama T."/>
            <person name="Hasebe M."/>
            <person name="Maruyama T."/>
            <person name="Minagawa J."/>
            <person name="Obokata J."/>
            <person name="Shigenobu S."/>
        </authorList>
    </citation>
    <scope>NUCLEOTIDE SEQUENCE [LARGE SCALE GENOMIC DNA]</scope>
</reference>
<evidence type="ECO:0000313" key="1">
    <source>
        <dbReference type="EMBL" id="GFN91885.1"/>
    </source>
</evidence>
<evidence type="ECO:0000313" key="2">
    <source>
        <dbReference type="Proteomes" id="UP000735302"/>
    </source>
</evidence>
<dbReference type="AlphaFoldDB" id="A0AAV3ZB54"/>
<gene>
    <name evidence="1" type="ORF">PoB_001839100</name>
</gene>
<dbReference type="Proteomes" id="UP000735302">
    <property type="component" value="Unassembled WGS sequence"/>
</dbReference>
<proteinExistence type="predicted"/>
<keyword evidence="2" id="KW-1185">Reference proteome</keyword>
<comment type="caution">
    <text evidence="1">The sequence shown here is derived from an EMBL/GenBank/DDBJ whole genome shotgun (WGS) entry which is preliminary data.</text>
</comment>
<dbReference type="EMBL" id="BLXT01002187">
    <property type="protein sequence ID" value="GFN91885.1"/>
    <property type="molecule type" value="Genomic_DNA"/>
</dbReference>
<organism evidence="1 2">
    <name type="scientific">Plakobranchus ocellatus</name>
    <dbReference type="NCBI Taxonomy" id="259542"/>
    <lineage>
        <taxon>Eukaryota</taxon>
        <taxon>Metazoa</taxon>
        <taxon>Spiralia</taxon>
        <taxon>Lophotrochozoa</taxon>
        <taxon>Mollusca</taxon>
        <taxon>Gastropoda</taxon>
        <taxon>Heterobranchia</taxon>
        <taxon>Euthyneura</taxon>
        <taxon>Panpulmonata</taxon>
        <taxon>Sacoglossa</taxon>
        <taxon>Placobranchoidea</taxon>
        <taxon>Plakobranchidae</taxon>
        <taxon>Plakobranchus</taxon>
    </lineage>
</organism>
<accession>A0AAV3ZB54</accession>
<protein>
    <submittedName>
        <fullName evidence="1">Uncharacterized protein</fullName>
    </submittedName>
</protein>
<name>A0AAV3ZB54_9GAST</name>